<keyword evidence="3 10" id="KW-0813">Transport</keyword>
<comment type="similarity">
    <text evidence="2 10">Belongs to the mitochondrial carrier (TC 2.A.29) family.</text>
</comment>
<dbReference type="PANTHER" id="PTHR45624">
    <property type="entry name" value="MITOCHONDRIAL BASIC AMINO ACIDS TRANSPORTER-RELATED"/>
    <property type="match status" value="1"/>
</dbReference>
<name>A0A1E4SYG0_9ASCO</name>
<sequence>MSQDSSIERKVKDFTAGFIAGGVQVLIGQPFDLVKVRLQTGQYQTPIQAFLGTLKGEGLLAFYKGTLAPLIGVGCCVSLQFYGFHETKRALLKNGKKDQLTLPEFYICGVVAGIVNAPVTSPVEQIRILLQTQKNDLKKYSGPKDAVLKIYNNHGWNKGLFRGLGITTLRDGHAYGVWFLTYEWLMRKACKKQNIERSQVPTYQLLTFGALAGNALWLSTYPFDVVKSLVQADSFGKESKWNGSSLNAAKNVWNKQGLSGFWRGLGPTLLRAVPCSAATFTTAEFVLRLLN</sequence>
<dbReference type="SUPFAM" id="SSF103506">
    <property type="entry name" value="Mitochondrial carrier"/>
    <property type="match status" value="1"/>
</dbReference>
<keyword evidence="6" id="KW-1133">Transmembrane helix</keyword>
<feature type="repeat" description="Solcar" evidence="9">
    <location>
        <begin position="200"/>
        <end position="289"/>
    </location>
</feature>
<evidence type="ECO:0000256" key="9">
    <source>
        <dbReference type="PROSITE-ProRule" id="PRU00282"/>
    </source>
</evidence>
<evidence type="ECO:0000256" key="6">
    <source>
        <dbReference type="ARBA" id="ARBA00022989"/>
    </source>
</evidence>
<keyword evidence="12" id="KW-1185">Reference proteome</keyword>
<dbReference type="Pfam" id="PF00153">
    <property type="entry name" value="Mito_carr"/>
    <property type="match status" value="3"/>
</dbReference>
<comment type="subcellular location">
    <subcellularLocation>
        <location evidence="1">Mitochondrion membrane</location>
        <topology evidence="1">Multi-pass membrane protein</topology>
    </subcellularLocation>
</comment>
<keyword evidence="8 9" id="KW-0472">Membrane</keyword>
<keyword evidence="4 9" id="KW-0812">Transmembrane</keyword>
<evidence type="ECO:0000256" key="7">
    <source>
        <dbReference type="ARBA" id="ARBA00023128"/>
    </source>
</evidence>
<dbReference type="Gene3D" id="1.50.40.10">
    <property type="entry name" value="Mitochondrial carrier domain"/>
    <property type="match status" value="1"/>
</dbReference>
<keyword evidence="7" id="KW-0496">Mitochondrion</keyword>
<evidence type="ECO:0000313" key="12">
    <source>
        <dbReference type="Proteomes" id="UP000094801"/>
    </source>
</evidence>
<evidence type="ECO:0000256" key="1">
    <source>
        <dbReference type="ARBA" id="ARBA00004225"/>
    </source>
</evidence>
<dbReference type="Proteomes" id="UP000094801">
    <property type="component" value="Unassembled WGS sequence"/>
</dbReference>
<gene>
    <name evidence="11" type="ORF">CANARDRAFT_8520</name>
</gene>
<proteinExistence type="inferred from homology"/>
<evidence type="ECO:0000313" key="11">
    <source>
        <dbReference type="EMBL" id="ODV84536.1"/>
    </source>
</evidence>
<protein>
    <recommendedName>
        <fullName evidence="13">Mitochondrial carrier protein</fullName>
    </recommendedName>
</protein>
<reference evidence="12" key="1">
    <citation type="submission" date="2016-04" db="EMBL/GenBank/DDBJ databases">
        <title>Comparative genomics of biotechnologically important yeasts.</title>
        <authorList>
            <consortium name="DOE Joint Genome Institute"/>
            <person name="Riley R."/>
            <person name="Haridas S."/>
            <person name="Wolfe K.H."/>
            <person name="Lopes M.R."/>
            <person name="Hittinger C.T."/>
            <person name="Goker M."/>
            <person name="Salamov A."/>
            <person name="Wisecaver J."/>
            <person name="Long T.M."/>
            <person name="Aerts A.L."/>
            <person name="Barry K."/>
            <person name="Choi C."/>
            <person name="Clum A."/>
            <person name="Coughlan A.Y."/>
            <person name="Deshpande S."/>
            <person name="Douglass A.P."/>
            <person name="Hanson S.J."/>
            <person name="Klenk H.-P."/>
            <person name="Labutti K."/>
            <person name="Lapidus A."/>
            <person name="Lindquist E."/>
            <person name="Lipzen A."/>
            <person name="Meier-Kolthoff J.P."/>
            <person name="Ohm R.A."/>
            <person name="Otillar R.P."/>
            <person name="Pangilinan J."/>
            <person name="Peng Y."/>
            <person name="Rokas A."/>
            <person name="Rosa C.A."/>
            <person name="Scheuner C."/>
            <person name="Sibirny A.A."/>
            <person name="Slot J.C."/>
            <person name="Stielow J.B."/>
            <person name="Sun H."/>
            <person name="Kurtzman C.P."/>
            <person name="Blackwell M."/>
            <person name="Grigoriev I.V."/>
            <person name="Jeffries T.W."/>
        </authorList>
    </citation>
    <scope>NUCLEOTIDE SEQUENCE [LARGE SCALE GENOMIC DNA]</scope>
    <source>
        <strain evidence="12">NRRL YB-2248</strain>
    </source>
</reference>
<dbReference type="STRING" id="983967.A0A1E4SYG0"/>
<keyword evidence="5" id="KW-0677">Repeat</keyword>
<evidence type="ECO:0000256" key="4">
    <source>
        <dbReference type="ARBA" id="ARBA00022692"/>
    </source>
</evidence>
<dbReference type="PANTHER" id="PTHR45624:SF12">
    <property type="entry name" value="MITOCHONDRIAL ORNITHINE TRANSPORTER 1"/>
    <property type="match status" value="1"/>
</dbReference>
<evidence type="ECO:0000256" key="8">
    <source>
        <dbReference type="ARBA" id="ARBA00023136"/>
    </source>
</evidence>
<dbReference type="GO" id="GO:0000064">
    <property type="term" value="F:L-ornithine transmembrane transporter activity"/>
    <property type="evidence" value="ECO:0007669"/>
    <property type="project" value="TreeGrafter"/>
</dbReference>
<dbReference type="InterPro" id="IPR023395">
    <property type="entry name" value="MCP_dom_sf"/>
</dbReference>
<evidence type="ECO:0000256" key="5">
    <source>
        <dbReference type="ARBA" id="ARBA00022737"/>
    </source>
</evidence>
<evidence type="ECO:0000256" key="3">
    <source>
        <dbReference type="ARBA" id="ARBA00022448"/>
    </source>
</evidence>
<dbReference type="EMBL" id="KV453856">
    <property type="protein sequence ID" value="ODV84536.1"/>
    <property type="molecule type" value="Genomic_DNA"/>
</dbReference>
<organism evidence="11 12">
    <name type="scientific">[Candida] arabinofermentans NRRL YB-2248</name>
    <dbReference type="NCBI Taxonomy" id="983967"/>
    <lineage>
        <taxon>Eukaryota</taxon>
        <taxon>Fungi</taxon>
        <taxon>Dikarya</taxon>
        <taxon>Ascomycota</taxon>
        <taxon>Saccharomycotina</taxon>
        <taxon>Pichiomycetes</taxon>
        <taxon>Pichiales</taxon>
        <taxon>Pichiaceae</taxon>
        <taxon>Ogataea</taxon>
        <taxon>Ogataea/Candida clade</taxon>
    </lineage>
</organism>
<evidence type="ECO:0008006" key="13">
    <source>
        <dbReference type="Google" id="ProtNLM"/>
    </source>
</evidence>
<dbReference type="GO" id="GO:1990575">
    <property type="term" value="P:mitochondrial L-ornithine transmembrane transport"/>
    <property type="evidence" value="ECO:0007669"/>
    <property type="project" value="TreeGrafter"/>
</dbReference>
<dbReference type="OrthoDB" id="409586at2759"/>
<evidence type="ECO:0000256" key="10">
    <source>
        <dbReference type="RuleBase" id="RU000488"/>
    </source>
</evidence>
<accession>A0A1E4SYG0</accession>
<dbReference type="InterPro" id="IPR050567">
    <property type="entry name" value="Mitochondrial_Carrier"/>
</dbReference>
<dbReference type="GO" id="GO:0031966">
    <property type="term" value="C:mitochondrial membrane"/>
    <property type="evidence" value="ECO:0007669"/>
    <property type="project" value="UniProtKB-SubCell"/>
</dbReference>
<evidence type="ECO:0000256" key="2">
    <source>
        <dbReference type="ARBA" id="ARBA00006375"/>
    </source>
</evidence>
<dbReference type="InterPro" id="IPR018108">
    <property type="entry name" value="MCP_transmembrane"/>
</dbReference>
<dbReference type="PROSITE" id="PS50920">
    <property type="entry name" value="SOLCAR"/>
    <property type="match status" value="3"/>
</dbReference>
<feature type="repeat" description="Solcar" evidence="9">
    <location>
        <begin position="100"/>
        <end position="188"/>
    </location>
</feature>
<feature type="repeat" description="Solcar" evidence="9">
    <location>
        <begin position="8"/>
        <end position="90"/>
    </location>
</feature>
<dbReference type="AlphaFoldDB" id="A0A1E4SYG0"/>